<protein>
    <submittedName>
        <fullName evidence="8">Putative membrane protein YphA (DoxX/SURF4 family)</fullName>
    </submittedName>
</protein>
<evidence type="ECO:0000256" key="7">
    <source>
        <dbReference type="SAM" id="Phobius"/>
    </source>
</evidence>
<dbReference type="PANTHER" id="PTHR33452">
    <property type="entry name" value="OXIDOREDUCTASE CATD-RELATED"/>
    <property type="match status" value="1"/>
</dbReference>
<dbReference type="EMBL" id="JACHLR010000018">
    <property type="protein sequence ID" value="MBB4860203.1"/>
    <property type="molecule type" value="Genomic_DNA"/>
</dbReference>
<dbReference type="GO" id="GO:0005886">
    <property type="term" value="C:plasma membrane"/>
    <property type="evidence" value="ECO:0007669"/>
    <property type="project" value="UniProtKB-SubCell"/>
</dbReference>
<evidence type="ECO:0000256" key="4">
    <source>
        <dbReference type="ARBA" id="ARBA00022692"/>
    </source>
</evidence>
<accession>A0A7W7KDE9</accession>
<dbReference type="Pfam" id="PF07681">
    <property type="entry name" value="DoxX"/>
    <property type="match status" value="1"/>
</dbReference>
<evidence type="ECO:0000313" key="9">
    <source>
        <dbReference type="Proteomes" id="UP000555448"/>
    </source>
</evidence>
<evidence type="ECO:0000256" key="2">
    <source>
        <dbReference type="ARBA" id="ARBA00006679"/>
    </source>
</evidence>
<comment type="subcellular location">
    <subcellularLocation>
        <location evidence="1">Cell membrane</location>
        <topology evidence="1">Multi-pass membrane protein</topology>
    </subcellularLocation>
</comment>
<gene>
    <name evidence="8" type="ORF">HNO88_003545</name>
</gene>
<dbReference type="PANTHER" id="PTHR33452:SF1">
    <property type="entry name" value="INNER MEMBRANE PROTEIN YPHA-RELATED"/>
    <property type="match status" value="1"/>
</dbReference>
<dbReference type="RefSeq" id="WP_184248550.1">
    <property type="nucleotide sequence ID" value="NZ_JACHLR010000018.1"/>
</dbReference>
<keyword evidence="6 7" id="KW-0472">Membrane</keyword>
<feature type="transmembrane region" description="Helical" evidence="7">
    <location>
        <begin position="12"/>
        <end position="30"/>
    </location>
</feature>
<name>A0A7W7KDE9_9SPHN</name>
<evidence type="ECO:0000313" key="8">
    <source>
        <dbReference type="EMBL" id="MBB4860203.1"/>
    </source>
</evidence>
<dbReference type="AlphaFoldDB" id="A0A7W7KDE9"/>
<dbReference type="InterPro" id="IPR032808">
    <property type="entry name" value="DoxX"/>
</dbReference>
<reference evidence="8 9" key="1">
    <citation type="submission" date="2020-08" db="EMBL/GenBank/DDBJ databases">
        <title>Functional genomics of gut bacteria from endangered species of beetles.</title>
        <authorList>
            <person name="Carlos-Shanley C."/>
        </authorList>
    </citation>
    <scope>NUCLEOTIDE SEQUENCE [LARGE SCALE GENOMIC DNA]</scope>
    <source>
        <strain evidence="8 9">S00245</strain>
    </source>
</reference>
<proteinExistence type="inferred from homology"/>
<keyword evidence="9" id="KW-1185">Reference proteome</keyword>
<comment type="similarity">
    <text evidence="2">Belongs to the DoxX family.</text>
</comment>
<sequence>MQQWWDNPGDSRWAIFIRVSLAFVFVLEGFQKLILPGELGAGRFAKIGIPWPDLMGPFVGVVELACGALILVGLYARLAAVPLIAIMVVAIISTKVPILLGRDWLIFNVRDLDRYGFLSMAHETRTDFAMLMESIFIVLAGPGRWSWDTARLRGPTPPLTA</sequence>
<dbReference type="InterPro" id="IPR051907">
    <property type="entry name" value="DoxX-like_oxidoreductase"/>
</dbReference>
<evidence type="ECO:0000256" key="5">
    <source>
        <dbReference type="ARBA" id="ARBA00022989"/>
    </source>
</evidence>
<evidence type="ECO:0000256" key="6">
    <source>
        <dbReference type="ARBA" id="ARBA00023136"/>
    </source>
</evidence>
<feature type="transmembrane region" description="Helical" evidence="7">
    <location>
        <begin position="51"/>
        <end position="74"/>
    </location>
</feature>
<evidence type="ECO:0000256" key="1">
    <source>
        <dbReference type="ARBA" id="ARBA00004651"/>
    </source>
</evidence>
<evidence type="ECO:0000256" key="3">
    <source>
        <dbReference type="ARBA" id="ARBA00022475"/>
    </source>
</evidence>
<dbReference type="Proteomes" id="UP000555448">
    <property type="component" value="Unassembled WGS sequence"/>
</dbReference>
<keyword evidence="3" id="KW-1003">Cell membrane</keyword>
<feature type="transmembrane region" description="Helical" evidence="7">
    <location>
        <begin position="80"/>
        <end position="100"/>
    </location>
</feature>
<keyword evidence="4 7" id="KW-0812">Transmembrane</keyword>
<organism evidence="8 9">
    <name type="scientific">Novosphingobium chloroacetimidivorans</name>
    <dbReference type="NCBI Taxonomy" id="1428314"/>
    <lineage>
        <taxon>Bacteria</taxon>
        <taxon>Pseudomonadati</taxon>
        <taxon>Pseudomonadota</taxon>
        <taxon>Alphaproteobacteria</taxon>
        <taxon>Sphingomonadales</taxon>
        <taxon>Sphingomonadaceae</taxon>
        <taxon>Novosphingobium</taxon>
    </lineage>
</organism>
<keyword evidence="5 7" id="KW-1133">Transmembrane helix</keyword>
<comment type="caution">
    <text evidence="8">The sequence shown here is derived from an EMBL/GenBank/DDBJ whole genome shotgun (WGS) entry which is preliminary data.</text>
</comment>